<sequence length="95" mass="11565">MKVNELLKMVDEAVLKTNIHLLDVQKRIFESPHTSWEFNQRSLELQDELDKLKRIREFLEKYDPDEDAEKVFSEEELKELLEYLAYMREIDSYEP</sequence>
<proteinExistence type="predicted"/>
<name>A0A075LTV3_9EURY</name>
<dbReference type="AlphaFoldDB" id="A0A075LTV3"/>
<dbReference type="GeneID" id="24842114"/>
<dbReference type="EMBL" id="CP006019">
    <property type="protein sequence ID" value="AIF69402.1"/>
    <property type="molecule type" value="Genomic_DNA"/>
</dbReference>
<dbReference type="Proteomes" id="UP000027981">
    <property type="component" value="Chromosome"/>
</dbReference>
<dbReference type="eggNOG" id="arCOG05743">
    <property type="taxonomic scope" value="Archaea"/>
</dbReference>
<organism evidence="1 2">
    <name type="scientific">Palaeococcus pacificus DY20341</name>
    <dbReference type="NCBI Taxonomy" id="1343739"/>
    <lineage>
        <taxon>Archaea</taxon>
        <taxon>Methanobacteriati</taxon>
        <taxon>Methanobacteriota</taxon>
        <taxon>Thermococci</taxon>
        <taxon>Thermococcales</taxon>
        <taxon>Thermococcaceae</taxon>
        <taxon>Palaeococcus</taxon>
    </lineage>
</organism>
<dbReference type="KEGG" id="ppac:PAP_04955"/>
<dbReference type="RefSeq" id="WP_048164961.1">
    <property type="nucleotide sequence ID" value="NZ_CP006019.1"/>
</dbReference>
<keyword evidence="2" id="KW-1185">Reference proteome</keyword>
<protein>
    <submittedName>
        <fullName evidence="1">Uncharacterized protein</fullName>
    </submittedName>
</protein>
<evidence type="ECO:0000313" key="1">
    <source>
        <dbReference type="EMBL" id="AIF69402.1"/>
    </source>
</evidence>
<evidence type="ECO:0000313" key="2">
    <source>
        <dbReference type="Proteomes" id="UP000027981"/>
    </source>
</evidence>
<dbReference type="HOGENOM" id="CLU_2476158_0_0_2"/>
<reference evidence="2" key="1">
    <citation type="submission" date="2013-06" db="EMBL/GenBank/DDBJ databases">
        <title>Complete Genome Sequence of Hyperthermophilic Palaeococcus pacificus DY20341T, Isolated from a Deep-Sea Hydrothermal Sediments.</title>
        <authorList>
            <person name="Zeng X."/>
            <person name="Shao Z."/>
        </authorList>
    </citation>
    <scope>NUCLEOTIDE SEQUENCE [LARGE SCALE GENOMIC DNA]</scope>
    <source>
        <strain evidence="2">DY20341</strain>
    </source>
</reference>
<dbReference type="STRING" id="1343739.PAP_04955"/>
<gene>
    <name evidence="1" type="ORF">PAP_04955</name>
</gene>
<dbReference type="OrthoDB" id="86016at2157"/>
<reference evidence="1 2" key="2">
    <citation type="journal article" date="2015" name="Genome Announc.">
        <title>Complete Genome Sequence of Hyperthermophilic Piezophilic Archaeon Palaeococcus pacificus DY20341T, Isolated from Deep-Sea Hydrothermal Sediments.</title>
        <authorList>
            <person name="Zeng X."/>
            <person name="Jebbar M."/>
            <person name="Shao Z."/>
        </authorList>
    </citation>
    <scope>NUCLEOTIDE SEQUENCE [LARGE SCALE GENOMIC DNA]</scope>
    <source>
        <strain evidence="1 2">DY20341</strain>
    </source>
</reference>
<accession>A0A075LTV3</accession>